<comment type="caution">
    <text evidence="1">The sequence shown here is derived from an EMBL/GenBank/DDBJ whole genome shotgun (WGS) entry which is preliminary data.</text>
</comment>
<organism evidence="1 2">
    <name type="scientific">Acropora cervicornis</name>
    <name type="common">Staghorn coral</name>
    <dbReference type="NCBI Taxonomy" id="6130"/>
    <lineage>
        <taxon>Eukaryota</taxon>
        <taxon>Metazoa</taxon>
        <taxon>Cnidaria</taxon>
        <taxon>Anthozoa</taxon>
        <taxon>Hexacorallia</taxon>
        <taxon>Scleractinia</taxon>
        <taxon>Astrocoeniina</taxon>
        <taxon>Acroporidae</taxon>
        <taxon>Acropora</taxon>
    </lineage>
</organism>
<name>A0AAD9R220_ACRCE</name>
<gene>
    <name evidence="1" type="ORF">P5673_003079</name>
</gene>
<proteinExistence type="predicted"/>
<evidence type="ECO:0000313" key="1">
    <source>
        <dbReference type="EMBL" id="KAK2571702.1"/>
    </source>
</evidence>
<sequence>MKSGGKQLGVILVNIDREGVKGTIFTNNMDYHHRQQQEKLIPKVILRISPIIADFEIFLIERDVSFL</sequence>
<reference evidence="1" key="1">
    <citation type="journal article" date="2023" name="G3 (Bethesda)">
        <title>Whole genome assembly and annotation of the endangered Caribbean coral Acropora cervicornis.</title>
        <authorList>
            <person name="Selwyn J.D."/>
            <person name="Vollmer S.V."/>
        </authorList>
    </citation>
    <scope>NUCLEOTIDE SEQUENCE</scope>
    <source>
        <strain evidence="1">K2</strain>
    </source>
</reference>
<keyword evidence="2" id="KW-1185">Reference proteome</keyword>
<dbReference type="EMBL" id="JARQWQ010000005">
    <property type="protein sequence ID" value="KAK2571702.1"/>
    <property type="molecule type" value="Genomic_DNA"/>
</dbReference>
<reference evidence="1" key="2">
    <citation type="journal article" date="2023" name="Science">
        <title>Genomic signatures of disease resistance in endangered staghorn corals.</title>
        <authorList>
            <person name="Vollmer S.V."/>
            <person name="Selwyn J.D."/>
            <person name="Despard B.A."/>
            <person name="Roesel C.L."/>
        </authorList>
    </citation>
    <scope>NUCLEOTIDE SEQUENCE</scope>
    <source>
        <strain evidence="1">K2</strain>
    </source>
</reference>
<accession>A0AAD9R220</accession>
<dbReference type="Proteomes" id="UP001249851">
    <property type="component" value="Unassembled WGS sequence"/>
</dbReference>
<protein>
    <submittedName>
        <fullName evidence="1">Uncharacterized protein</fullName>
    </submittedName>
</protein>
<dbReference type="AlphaFoldDB" id="A0AAD9R220"/>
<evidence type="ECO:0000313" key="2">
    <source>
        <dbReference type="Proteomes" id="UP001249851"/>
    </source>
</evidence>